<keyword evidence="3" id="KW-0328">Glycosyltransferase</keyword>
<dbReference type="CDD" id="cd04179">
    <property type="entry name" value="DPM_DPG-synthase_like"/>
    <property type="match status" value="1"/>
</dbReference>
<dbReference type="SUPFAM" id="SSF53448">
    <property type="entry name" value="Nucleotide-diphospho-sugar transferases"/>
    <property type="match status" value="1"/>
</dbReference>
<dbReference type="InterPro" id="IPR001173">
    <property type="entry name" value="Glyco_trans_2-like"/>
</dbReference>
<evidence type="ECO:0000256" key="8">
    <source>
        <dbReference type="ARBA" id="ARBA00048689"/>
    </source>
</evidence>
<protein>
    <recommendedName>
        <fullName evidence="7">Glucosyl-3-phosphoglycerate synthase</fullName>
        <ecNumber evidence="6">2.4.1.266</ecNumber>
    </recommendedName>
</protein>
<dbReference type="InterPro" id="IPR029044">
    <property type="entry name" value="Nucleotide-diphossugar_trans"/>
</dbReference>
<dbReference type="Gene3D" id="3.90.550.10">
    <property type="entry name" value="Spore Coat Polysaccharide Biosynthesis Protein SpsA, Chain A"/>
    <property type="match status" value="1"/>
</dbReference>
<evidence type="ECO:0000313" key="11">
    <source>
        <dbReference type="EMBL" id="OPH60831.1"/>
    </source>
</evidence>
<dbReference type="GO" id="GO:0016757">
    <property type="term" value="F:glycosyltransferase activity"/>
    <property type="evidence" value="ECO:0007669"/>
    <property type="project" value="UniProtKB-KW"/>
</dbReference>
<evidence type="ECO:0000259" key="10">
    <source>
        <dbReference type="Pfam" id="PF00535"/>
    </source>
</evidence>
<evidence type="ECO:0000256" key="6">
    <source>
        <dbReference type="ARBA" id="ARBA00039022"/>
    </source>
</evidence>
<dbReference type="Pfam" id="PF00535">
    <property type="entry name" value="Glycos_transf_2"/>
    <property type="match status" value="1"/>
</dbReference>
<comment type="caution">
    <text evidence="11">The sequence shown here is derived from an EMBL/GenBank/DDBJ whole genome shotgun (WGS) entry which is preliminary data.</text>
</comment>
<keyword evidence="12" id="KW-1185">Reference proteome</keyword>
<dbReference type="PANTHER" id="PTHR48090:SF10">
    <property type="entry name" value="GLUCOSYL-3-PHOSPHOGLYCERATE SYNTHASE"/>
    <property type="match status" value="1"/>
</dbReference>
<organism evidence="11 12">
    <name type="scientific">Paenibacillus ferrarius</name>
    <dbReference type="NCBI Taxonomy" id="1469647"/>
    <lineage>
        <taxon>Bacteria</taxon>
        <taxon>Bacillati</taxon>
        <taxon>Bacillota</taxon>
        <taxon>Bacilli</taxon>
        <taxon>Bacillales</taxon>
        <taxon>Paenibacillaceae</taxon>
        <taxon>Paenibacillus</taxon>
    </lineage>
</organism>
<dbReference type="EMBL" id="MBTG01000003">
    <property type="protein sequence ID" value="OPH60831.1"/>
    <property type="molecule type" value="Genomic_DNA"/>
</dbReference>
<gene>
    <name evidence="11" type="ORF">BC351_16680</name>
</gene>
<comment type="similarity">
    <text evidence="2">Belongs to the glycosyltransferase 2 family.</text>
</comment>
<evidence type="ECO:0000313" key="12">
    <source>
        <dbReference type="Proteomes" id="UP000190626"/>
    </source>
</evidence>
<dbReference type="InterPro" id="IPR050256">
    <property type="entry name" value="Glycosyltransferase_2"/>
</dbReference>
<sequence>MKPFVSIIIPAWNEADVIEETLEHIQRQVNVASREKLRIEVIVVDDGSRDNTYEAAWPWVDKLVKHSRRRGKGAALQSGVAKARGDLLLFLDADLRATAAEAFVLIEPLLRREADMAIAKLPPSGGKAGFGLVKGLARRGIYRLSGYATEAPLSGQRAVRADRLRELGKFARGFGVEVALTIDAARSGLRIVELNVPITHRETGRDWHGFLHRGKQFAAVGFTLLARWKGRKRVWVSSDQSSI</sequence>
<keyword evidence="4" id="KW-0808">Transferase</keyword>
<evidence type="ECO:0000256" key="2">
    <source>
        <dbReference type="ARBA" id="ARBA00006739"/>
    </source>
</evidence>
<evidence type="ECO:0000256" key="9">
    <source>
        <dbReference type="ARBA" id="ARBA00048997"/>
    </source>
</evidence>
<keyword evidence="5" id="KW-0460">Magnesium</keyword>
<evidence type="ECO:0000256" key="3">
    <source>
        <dbReference type="ARBA" id="ARBA00022676"/>
    </source>
</evidence>
<dbReference type="OrthoDB" id="396512at2"/>
<dbReference type="RefSeq" id="WP_079409583.1">
    <property type="nucleotide sequence ID" value="NZ_MBTG01000003.1"/>
</dbReference>
<evidence type="ECO:0000256" key="1">
    <source>
        <dbReference type="ARBA" id="ARBA00001946"/>
    </source>
</evidence>
<feature type="domain" description="Glycosyltransferase 2-like" evidence="10">
    <location>
        <begin position="6"/>
        <end position="127"/>
    </location>
</feature>
<dbReference type="PANTHER" id="PTHR48090">
    <property type="entry name" value="UNDECAPRENYL-PHOSPHATE 4-DEOXY-4-FORMAMIDO-L-ARABINOSE TRANSFERASE-RELATED"/>
    <property type="match status" value="1"/>
</dbReference>
<dbReference type="Proteomes" id="UP000190626">
    <property type="component" value="Unassembled WGS sequence"/>
</dbReference>
<reference evidence="12" key="1">
    <citation type="submission" date="2016-07" db="EMBL/GenBank/DDBJ databases">
        <authorList>
            <person name="Florea S."/>
            <person name="Webb J.S."/>
            <person name="Jaromczyk J."/>
            <person name="Schardl C.L."/>
        </authorList>
    </citation>
    <scope>NUCLEOTIDE SEQUENCE [LARGE SCALE GENOMIC DNA]</scope>
    <source>
        <strain evidence="12">CY1</strain>
    </source>
</reference>
<evidence type="ECO:0000256" key="7">
    <source>
        <dbReference type="ARBA" id="ARBA00040894"/>
    </source>
</evidence>
<comment type="cofactor">
    <cofactor evidence="1">
        <name>Mg(2+)</name>
        <dbReference type="ChEBI" id="CHEBI:18420"/>
    </cofactor>
</comment>
<dbReference type="STRING" id="1469647.BC351_16680"/>
<comment type="catalytic activity">
    <reaction evidence="9">
        <text>an NDP-alpha-D-glucose + (2R)-3-phosphoglycerate = (2R)-2-O-(alpha-D-glucopyranosyl)-3-phospho-glycerate + a ribonucleoside 5'-diphosphate + H(+)</text>
        <dbReference type="Rhea" id="RHEA:47244"/>
        <dbReference type="ChEBI" id="CHEBI:15378"/>
        <dbReference type="ChEBI" id="CHEBI:57930"/>
        <dbReference type="ChEBI" id="CHEBI:58272"/>
        <dbReference type="ChEBI" id="CHEBI:62600"/>
        <dbReference type="ChEBI" id="CHEBI:76533"/>
        <dbReference type="EC" id="2.4.1.266"/>
    </reaction>
    <physiologicalReaction direction="left-to-right" evidence="9">
        <dbReference type="Rhea" id="RHEA:47245"/>
    </physiologicalReaction>
</comment>
<dbReference type="AlphaFoldDB" id="A0A1V4HR17"/>
<proteinExistence type="inferred from homology"/>
<evidence type="ECO:0000256" key="5">
    <source>
        <dbReference type="ARBA" id="ARBA00022842"/>
    </source>
</evidence>
<dbReference type="EC" id="2.4.1.266" evidence="6"/>
<comment type="catalytic activity">
    <reaction evidence="8">
        <text>(2R)-3-phosphoglycerate + UDP-alpha-D-glucose = (2R)-2-O-(alpha-D-glucopyranosyl)-3-phospho-glycerate + UDP + H(+)</text>
        <dbReference type="Rhea" id="RHEA:31319"/>
        <dbReference type="ChEBI" id="CHEBI:15378"/>
        <dbReference type="ChEBI" id="CHEBI:58223"/>
        <dbReference type="ChEBI" id="CHEBI:58272"/>
        <dbReference type="ChEBI" id="CHEBI:58885"/>
        <dbReference type="ChEBI" id="CHEBI:62600"/>
        <dbReference type="EC" id="2.4.1.266"/>
    </reaction>
    <physiologicalReaction direction="left-to-right" evidence="8">
        <dbReference type="Rhea" id="RHEA:31320"/>
    </physiologicalReaction>
</comment>
<name>A0A1V4HR17_9BACL</name>
<accession>A0A1V4HR17</accession>
<evidence type="ECO:0000256" key="4">
    <source>
        <dbReference type="ARBA" id="ARBA00022679"/>
    </source>
</evidence>